<dbReference type="STRING" id="1469647.BC351_23100"/>
<dbReference type="SUPFAM" id="SSF161098">
    <property type="entry name" value="MetI-like"/>
    <property type="match status" value="1"/>
</dbReference>
<evidence type="ECO:0000259" key="8">
    <source>
        <dbReference type="PROSITE" id="PS50928"/>
    </source>
</evidence>
<keyword evidence="5 7" id="KW-1133">Transmembrane helix</keyword>
<sequence>MGKSFDISLVVEFLPKLLVYLPLTLLILVASLALGLILGTLIALTRLYRIPVLNQISIVYVSFIRGTPILIQLFLIFYGLPMLLEIFHINISRWDPIYFVIITYGLSIAAFKSENIRAAVNAVDRGQTEAAYSVGMTGKQSFTRIVVPQALLIFFPNFTNSVIGFLKDTSLAFSIGVMDMMGRGQTLIAATAHTLEVYLSLTIIYYATVIILEKVFKITEFRLQRHDRPLTG</sequence>
<evidence type="ECO:0000256" key="4">
    <source>
        <dbReference type="ARBA" id="ARBA00022692"/>
    </source>
</evidence>
<dbReference type="EMBL" id="MBTG01000009">
    <property type="protein sequence ID" value="OPH58695.1"/>
    <property type="molecule type" value="Genomic_DNA"/>
</dbReference>
<dbReference type="AlphaFoldDB" id="A0A1V4HMX5"/>
<evidence type="ECO:0000313" key="10">
    <source>
        <dbReference type="Proteomes" id="UP000190626"/>
    </source>
</evidence>
<dbReference type="GO" id="GO:0022857">
    <property type="term" value="F:transmembrane transporter activity"/>
    <property type="evidence" value="ECO:0007669"/>
    <property type="project" value="InterPro"/>
</dbReference>
<dbReference type="InterPro" id="IPR043429">
    <property type="entry name" value="ArtM/GltK/GlnP/TcyL/YhdX-like"/>
</dbReference>
<dbReference type="Gene3D" id="1.10.3720.10">
    <property type="entry name" value="MetI-like"/>
    <property type="match status" value="1"/>
</dbReference>
<dbReference type="InterPro" id="IPR035906">
    <property type="entry name" value="MetI-like_sf"/>
</dbReference>
<feature type="transmembrane region" description="Helical" evidence="7">
    <location>
        <begin position="186"/>
        <end position="212"/>
    </location>
</feature>
<protein>
    <submittedName>
        <fullName evidence="9">Cysteine ABC transporter permease</fullName>
    </submittedName>
</protein>
<keyword evidence="4 7" id="KW-0812">Transmembrane</keyword>
<evidence type="ECO:0000256" key="2">
    <source>
        <dbReference type="ARBA" id="ARBA00022448"/>
    </source>
</evidence>
<keyword evidence="2 7" id="KW-0813">Transport</keyword>
<accession>A0A1V4HMX5</accession>
<dbReference type="InterPro" id="IPR000515">
    <property type="entry name" value="MetI-like"/>
</dbReference>
<evidence type="ECO:0000256" key="3">
    <source>
        <dbReference type="ARBA" id="ARBA00022475"/>
    </source>
</evidence>
<dbReference type="RefSeq" id="WP_079411905.1">
    <property type="nucleotide sequence ID" value="NZ_MBTG01000009.1"/>
</dbReference>
<dbReference type="Pfam" id="PF00528">
    <property type="entry name" value="BPD_transp_1"/>
    <property type="match status" value="1"/>
</dbReference>
<evidence type="ECO:0000256" key="7">
    <source>
        <dbReference type="RuleBase" id="RU363032"/>
    </source>
</evidence>
<keyword evidence="6 7" id="KW-0472">Membrane</keyword>
<evidence type="ECO:0000313" key="9">
    <source>
        <dbReference type="EMBL" id="OPH58695.1"/>
    </source>
</evidence>
<feature type="transmembrane region" description="Helical" evidence="7">
    <location>
        <begin position="20"/>
        <end position="44"/>
    </location>
</feature>
<dbReference type="PROSITE" id="PS50928">
    <property type="entry name" value="ABC_TM1"/>
    <property type="match status" value="1"/>
</dbReference>
<dbReference type="GO" id="GO:0043190">
    <property type="term" value="C:ATP-binding cassette (ABC) transporter complex"/>
    <property type="evidence" value="ECO:0007669"/>
    <property type="project" value="InterPro"/>
</dbReference>
<feature type="transmembrane region" description="Helical" evidence="7">
    <location>
        <begin position="91"/>
        <end position="111"/>
    </location>
</feature>
<keyword evidence="10" id="KW-1185">Reference proteome</keyword>
<feature type="domain" description="ABC transmembrane type-1" evidence="8">
    <location>
        <begin position="21"/>
        <end position="216"/>
    </location>
</feature>
<dbReference type="CDD" id="cd06261">
    <property type="entry name" value="TM_PBP2"/>
    <property type="match status" value="1"/>
</dbReference>
<dbReference type="InterPro" id="IPR010065">
    <property type="entry name" value="AA_ABC_transptr_permease_3TM"/>
</dbReference>
<dbReference type="OrthoDB" id="9805999at2"/>
<dbReference type="PANTHER" id="PTHR30614">
    <property type="entry name" value="MEMBRANE COMPONENT OF AMINO ACID ABC TRANSPORTER"/>
    <property type="match status" value="1"/>
</dbReference>
<comment type="similarity">
    <text evidence="7">Belongs to the binding-protein-dependent transport system permease family.</text>
</comment>
<dbReference type="PANTHER" id="PTHR30614:SF45">
    <property type="entry name" value="L-CYSTINE TRANSPORT SYSTEM PERMEASE PROTEIN TCYL"/>
    <property type="match status" value="1"/>
</dbReference>
<comment type="caution">
    <text evidence="9">The sequence shown here is derived from an EMBL/GenBank/DDBJ whole genome shotgun (WGS) entry which is preliminary data.</text>
</comment>
<keyword evidence="3" id="KW-1003">Cell membrane</keyword>
<feature type="transmembrane region" description="Helical" evidence="7">
    <location>
        <begin position="145"/>
        <end position="166"/>
    </location>
</feature>
<organism evidence="9 10">
    <name type="scientific">Paenibacillus ferrarius</name>
    <dbReference type="NCBI Taxonomy" id="1469647"/>
    <lineage>
        <taxon>Bacteria</taxon>
        <taxon>Bacillati</taxon>
        <taxon>Bacillota</taxon>
        <taxon>Bacilli</taxon>
        <taxon>Bacillales</taxon>
        <taxon>Paenibacillaceae</taxon>
        <taxon>Paenibacillus</taxon>
    </lineage>
</organism>
<dbReference type="Proteomes" id="UP000190626">
    <property type="component" value="Unassembled WGS sequence"/>
</dbReference>
<reference evidence="10" key="1">
    <citation type="submission" date="2016-07" db="EMBL/GenBank/DDBJ databases">
        <authorList>
            <person name="Florea S."/>
            <person name="Webb J.S."/>
            <person name="Jaromczyk J."/>
            <person name="Schardl C.L."/>
        </authorList>
    </citation>
    <scope>NUCLEOTIDE SEQUENCE [LARGE SCALE GENOMIC DNA]</scope>
    <source>
        <strain evidence="10">CY1</strain>
    </source>
</reference>
<evidence type="ECO:0000256" key="6">
    <source>
        <dbReference type="ARBA" id="ARBA00023136"/>
    </source>
</evidence>
<gene>
    <name evidence="9" type="ORF">BC351_23100</name>
</gene>
<dbReference type="GO" id="GO:0006865">
    <property type="term" value="P:amino acid transport"/>
    <property type="evidence" value="ECO:0007669"/>
    <property type="project" value="TreeGrafter"/>
</dbReference>
<dbReference type="NCBIfam" id="TIGR01726">
    <property type="entry name" value="HEQRo_perm_3TM"/>
    <property type="match status" value="1"/>
</dbReference>
<feature type="transmembrane region" description="Helical" evidence="7">
    <location>
        <begin position="56"/>
        <end position="79"/>
    </location>
</feature>
<evidence type="ECO:0000256" key="1">
    <source>
        <dbReference type="ARBA" id="ARBA00004651"/>
    </source>
</evidence>
<proteinExistence type="inferred from homology"/>
<name>A0A1V4HMX5_9BACL</name>
<evidence type="ECO:0000256" key="5">
    <source>
        <dbReference type="ARBA" id="ARBA00022989"/>
    </source>
</evidence>
<comment type="subcellular location">
    <subcellularLocation>
        <location evidence="1 7">Cell membrane</location>
        <topology evidence="1 7">Multi-pass membrane protein</topology>
    </subcellularLocation>
</comment>